<feature type="compositionally biased region" description="Polar residues" evidence="1">
    <location>
        <begin position="165"/>
        <end position="181"/>
    </location>
</feature>
<feature type="compositionally biased region" description="Polar residues" evidence="1">
    <location>
        <begin position="268"/>
        <end position="290"/>
    </location>
</feature>
<feature type="region of interest" description="Disordered" evidence="1">
    <location>
        <begin position="243"/>
        <end position="345"/>
    </location>
</feature>
<feature type="region of interest" description="Disordered" evidence="1">
    <location>
        <begin position="357"/>
        <end position="398"/>
    </location>
</feature>
<feature type="region of interest" description="Disordered" evidence="1">
    <location>
        <begin position="153"/>
        <end position="208"/>
    </location>
</feature>
<name>A0ABR2WXD6_9FUNG</name>
<feature type="region of interest" description="Disordered" evidence="1">
    <location>
        <begin position="46"/>
        <end position="125"/>
    </location>
</feature>
<dbReference type="EMBL" id="JASJQH010000185">
    <property type="protein sequence ID" value="KAK9766143.1"/>
    <property type="molecule type" value="Genomic_DNA"/>
</dbReference>
<comment type="caution">
    <text evidence="2">The sequence shown here is derived from an EMBL/GenBank/DDBJ whole genome shotgun (WGS) entry which is preliminary data.</text>
</comment>
<feature type="region of interest" description="Disordered" evidence="1">
    <location>
        <begin position="732"/>
        <end position="752"/>
    </location>
</feature>
<feature type="compositionally biased region" description="Basic and acidic residues" evidence="1">
    <location>
        <begin position="46"/>
        <end position="63"/>
    </location>
</feature>
<feature type="compositionally biased region" description="Polar residues" evidence="1">
    <location>
        <begin position="900"/>
        <end position="958"/>
    </location>
</feature>
<feature type="compositionally biased region" description="Polar residues" evidence="1">
    <location>
        <begin position="801"/>
        <end position="814"/>
    </location>
</feature>
<proteinExistence type="predicted"/>
<feature type="compositionally biased region" description="Polar residues" evidence="1">
    <location>
        <begin position="364"/>
        <end position="377"/>
    </location>
</feature>
<reference evidence="2 3" key="1">
    <citation type="submission" date="2023-04" db="EMBL/GenBank/DDBJ databases">
        <title>Genome of Basidiobolus ranarum AG-B5.</title>
        <authorList>
            <person name="Stajich J.E."/>
            <person name="Carter-House D."/>
            <person name="Gryganskyi A."/>
        </authorList>
    </citation>
    <scope>NUCLEOTIDE SEQUENCE [LARGE SCALE GENOMIC DNA]</scope>
    <source>
        <strain evidence="2 3">AG-B5</strain>
    </source>
</reference>
<evidence type="ECO:0000256" key="1">
    <source>
        <dbReference type="SAM" id="MobiDB-lite"/>
    </source>
</evidence>
<feature type="region of interest" description="Disordered" evidence="1">
    <location>
        <begin position="774"/>
        <end position="822"/>
    </location>
</feature>
<feature type="compositionally biased region" description="Basic and acidic residues" evidence="1">
    <location>
        <begin position="246"/>
        <end position="256"/>
    </location>
</feature>
<feature type="compositionally biased region" description="Basic and acidic residues" evidence="1">
    <location>
        <begin position="291"/>
        <end position="302"/>
    </location>
</feature>
<feature type="compositionally biased region" description="Polar residues" evidence="1">
    <location>
        <begin position="418"/>
        <end position="430"/>
    </location>
</feature>
<protein>
    <submittedName>
        <fullName evidence="2">Uncharacterized protein</fullName>
    </submittedName>
</protein>
<feature type="compositionally biased region" description="Basic and acidic residues" evidence="1">
    <location>
        <begin position="314"/>
        <end position="332"/>
    </location>
</feature>
<dbReference type="Proteomes" id="UP001479436">
    <property type="component" value="Unassembled WGS sequence"/>
</dbReference>
<feature type="compositionally biased region" description="Polar residues" evidence="1">
    <location>
        <begin position="80"/>
        <end position="94"/>
    </location>
</feature>
<feature type="compositionally biased region" description="Polar residues" evidence="1">
    <location>
        <begin position="64"/>
        <end position="73"/>
    </location>
</feature>
<organism evidence="2 3">
    <name type="scientific">Basidiobolus ranarum</name>
    <dbReference type="NCBI Taxonomy" id="34480"/>
    <lineage>
        <taxon>Eukaryota</taxon>
        <taxon>Fungi</taxon>
        <taxon>Fungi incertae sedis</taxon>
        <taxon>Zoopagomycota</taxon>
        <taxon>Entomophthoromycotina</taxon>
        <taxon>Basidiobolomycetes</taxon>
        <taxon>Basidiobolales</taxon>
        <taxon>Basidiobolaceae</taxon>
        <taxon>Basidiobolus</taxon>
    </lineage>
</organism>
<feature type="region of interest" description="Disordered" evidence="1">
    <location>
        <begin position="890"/>
        <end position="958"/>
    </location>
</feature>
<feature type="compositionally biased region" description="Polar residues" evidence="1">
    <location>
        <begin position="105"/>
        <end position="125"/>
    </location>
</feature>
<keyword evidence="3" id="KW-1185">Reference proteome</keyword>
<evidence type="ECO:0000313" key="2">
    <source>
        <dbReference type="EMBL" id="KAK9766143.1"/>
    </source>
</evidence>
<feature type="region of interest" description="Disordered" evidence="1">
    <location>
        <begin position="412"/>
        <end position="451"/>
    </location>
</feature>
<sequence length="958" mass="101596">MSNHQSKVTSISSEEYSHPHITALKETIKGLASSIPNKNDIKKVYEGKSEDLRSNKDNTHEESSTLGNITNPVSKHHSGSLLSDQPRSNVSTTAVRGGSDDLHNGINQLNNTNGHNSDLTGASSQVNRDNERLGHGAIGGGIAGATLGKEALRERHDQEPRVQNPRDTQFAHQSSYPQSGSDAAGTSIENIPHHDQTNNAPHDPSLVNRENHHDHALLDQSDRKTHTGRDIAGATATGLALGAGAHSHDHHNDKLQQSDVTPYKNGLANPNETVLPNTTTATPNVLNASHDSIDPANHHAPTEHLPSTVPASHPSRDGEMLTTHPEEHRGPMERTLSARSDSSTLSQKLLRDLHQHLDDDAPGANSTMLPTEQNSNLREPLSSGEHIGQNHNDRKVSGANVTDAALGAGARSLRNHSDNTPLNSSNFPQQLNSGSGLGNLSNGPNNLLPEHDIHNRSLNEVSNPEHLGRHSGNHVEATPAFDSFSNNENRVLGNDNGTLNTGNPLGHHLTGETNSFGNHNNHHGRELAGATATGAVLGEGTHALRDHHHRDISPLNSGHPHQHVSTDNSHNFKETSMLNNNNNTLNSTGSLSHPVDVTSNLGHHDNHHGRELAGAAATGAALGEGTHSLRNHHENSSLVSGNALPHIGTDNGLSNLGNGSNNLLQGHDVHNRGFNDVPNPGHVGNHVEAAPTFGSLHHNNGNNVLGNDKNDILNSGNPFSHHNDTLNAGNPLSHHLTGETNSFGNHDNHNGRELAGAAATGAVLGEGTHALRDHHHHDISPLNSGHPHQHVGTDSLRNHNNDNTLNSTGFNEVSNPEHLGRHSGNHVEVTPAFNSFSNNESGVLGNNNGTLNTGNPLGHHLTGETNSLGNHDNLYGREIAGTAGAVLGEGTHTLGEPHYNDNSPLKASNFPQQSGLPSSHNNLPGSVGEHTTVSSATHPSSIIPGDNTNTQRIPGSFP</sequence>
<evidence type="ECO:0000313" key="3">
    <source>
        <dbReference type="Proteomes" id="UP001479436"/>
    </source>
</evidence>
<accession>A0ABR2WXD6</accession>
<feature type="compositionally biased region" description="Low complexity" evidence="1">
    <location>
        <begin position="431"/>
        <end position="448"/>
    </location>
</feature>
<gene>
    <name evidence="2" type="ORF">K7432_004996</name>
</gene>